<dbReference type="SMART" id="SM01152">
    <property type="entry name" value="DUF167"/>
    <property type="match status" value="1"/>
</dbReference>
<dbReference type="EMBL" id="JAFVMF010000108">
    <property type="protein sequence ID" value="MBO1362146.1"/>
    <property type="molecule type" value="Genomic_DNA"/>
</dbReference>
<dbReference type="Gene3D" id="3.30.1200.10">
    <property type="entry name" value="YggU-like"/>
    <property type="match status" value="1"/>
</dbReference>
<dbReference type="RefSeq" id="WP_207884262.1">
    <property type="nucleotide sequence ID" value="NZ_JAFVMF010000108.1"/>
</dbReference>
<accession>A0ABS3M223</accession>
<feature type="non-terminal residue" evidence="2">
    <location>
        <position position="1"/>
    </location>
</feature>
<comment type="similarity">
    <text evidence="1">Belongs to the UPF0235 family.</text>
</comment>
<organism evidence="2 3">
    <name type="scientific">Acetobacter sacchari</name>
    <dbReference type="NCBI Taxonomy" id="2661687"/>
    <lineage>
        <taxon>Bacteria</taxon>
        <taxon>Pseudomonadati</taxon>
        <taxon>Pseudomonadota</taxon>
        <taxon>Alphaproteobacteria</taxon>
        <taxon>Acetobacterales</taxon>
        <taxon>Acetobacteraceae</taxon>
        <taxon>Acetobacter</taxon>
    </lineage>
</organism>
<keyword evidence="3" id="KW-1185">Reference proteome</keyword>
<dbReference type="InterPro" id="IPR036591">
    <property type="entry name" value="YggU-like_sf"/>
</dbReference>
<dbReference type="InterPro" id="IPR003746">
    <property type="entry name" value="DUF167"/>
</dbReference>
<dbReference type="Proteomes" id="UP000664771">
    <property type="component" value="Unassembled WGS sequence"/>
</dbReference>
<evidence type="ECO:0000256" key="1">
    <source>
        <dbReference type="ARBA" id="ARBA00010364"/>
    </source>
</evidence>
<gene>
    <name evidence="2" type="ORF">J2D73_20425</name>
</gene>
<dbReference type="NCBIfam" id="TIGR00251">
    <property type="entry name" value="DUF167 family protein"/>
    <property type="match status" value="1"/>
</dbReference>
<comment type="caution">
    <text evidence="2">The sequence shown here is derived from an EMBL/GenBank/DDBJ whole genome shotgun (WGS) entry which is preliminary data.</text>
</comment>
<evidence type="ECO:0000313" key="3">
    <source>
        <dbReference type="Proteomes" id="UP000664771"/>
    </source>
</evidence>
<dbReference type="Pfam" id="PF02594">
    <property type="entry name" value="DUF167"/>
    <property type="match status" value="1"/>
</dbReference>
<protein>
    <submittedName>
        <fullName evidence="2">DUF167 domain-containing protein</fullName>
    </submittedName>
</protein>
<name>A0ABS3M223_9PROT</name>
<sequence length="79" mass="8087">DGVERRDDGTAVLRLRVKAVPDKGKANAAVLVLLAKALGVPKSALSVVSGETARLKTIAVVGQGAELVARLEALKSTPT</sequence>
<proteinExistence type="inferred from homology"/>
<dbReference type="SUPFAM" id="SSF69786">
    <property type="entry name" value="YggU-like"/>
    <property type="match status" value="1"/>
</dbReference>
<reference evidence="2 3" key="1">
    <citation type="submission" date="2021-03" db="EMBL/GenBank/DDBJ databases">
        <title>The complete genome sequence of Acetobacter sacchari TBRC 11175.</title>
        <authorList>
            <person name="Charoenyingcharoen P."/>
            <person name="Yukphan P."/>
        </authorList>
    </citation>
    <scope>NUCLEOTIDE SEQUENCE [LARGE SCALE GENOMIC DNA]</scope>
    <source>
        <strain evidence="2 3">TBRC 11175</strain>
    </source>
</reference>
<evidence type="ECO:0000313" key="2">
    <source>
        <dbReference type="EMBL" id="MBO1362146.1"/>
    </source>
</evidence>